<feature type="compositionally biased region" description="Polar residues" evidence="1">
    <location>
        <begin position="18"/>
        <end position="30"/>
    </location>
</feature>
<sequence>MAVPERAAKTGVSERASEPTTQRASRTWPPSASEVDW</sequence>
<evidence type="ECO:0000313" key="2">
    <source>
        <dbReference type="EMBL" id="TDP41336.1"/>
    </source>
</evidence>
<dbReference type="AlphaFoldDB" id="A0A4R6PV88"/>
<protein>
    <submittedName>
        <fullName evidence="2">Uncharacterized protein</fullName>
    </submittedName>
</protein>
<dbReference type="EMBL" id="SNXK01000001">
    <property type="protein sequence ID" value="TDP41336.1"/>
    <property type="molecule type" value="Genomic_DNA"/>
</dbReference>
<feature type="region of interest" description="Disordered" evidence="1">
    <location>
        <begin position="1"/>
        <end position="37"/>
    </location>
</feature>
<accession>A0A4R6PV88</accession>
<keyword evidence="3" id="KW-1185">Reference proteome</keyword>
<reference evidence="2 3" key="1">
    <citation type="submission" date="2019-03" db="EMBL/GenBank/DDBJ databases">
        <title>Genomic Encyclopedia of Type Strains, Phase IV (KMG-IV): sequencing the most valuable type-strain genomes for metagenomic binning, comparative biology and taxonomic classification.</title>
        <authorList>
            <person name="Goeker M."/>
        </authorList>
    </citation>
    <scope>NUCLEOTIDE SEQUENCE [LARGE SCALE GENOMIC DNA]</scope>
    <source>
        <strain evidence="2 3">DSM 44496</strain>
    </source>
</reference>
<gene>
    <name evidence="2" type="ORF">DFR75_101435</name>
</gene>
<dbReference type="Proteomes" id="UP000295087">
    <property type="component" value="Unassembled WGS sequence"/>
</dbReference>
<name>A0A4R6PV88_NOCIG</name>
<evidence type="ECO:0000313" key="3">
    <source>
        <dbReference type="Proteomes" id="UP000295087"/>
    </source>
</evidence>
<evidence type="ECO:0000256" key="1">
    <source>
        <dbReference type="SAM" id="MobiDB-lite"/>
    </source>
</evidence>
<organism evidence="2 3">
    <name type="scientific">Nocardia ignorata</name>
    <dbReference type="NCBI Taxonomy" id="145285"/>
    <lineage>
        <taxon>Bacteria</taxon>
        <taxon>Bacillati</taxon>
        <taxon>Actinomycetota</taxon>
        <taxon>Actinomycetes</taxon>
        <taxon>Mycobacteriales</taxon>
        <taxon>Nocardiaceae</taxon>
        <taxon>Nocardia</taxon>
    </lineage>
</organism>
<comment type="caution">
    <text evidence="2">The sequence shown here is derived from an EMBL/GenBank/DDBJ whole genome shotgun (WGS) entry which is preliminary data.</text>
</comment>
<proteinExistence type="predicted"/>